<evidence type="ECO:0000256" key="1">
    <source>
        <dbReference type="SAM" id="MobiDB-lite"/>
    </source>
</evidence>
<dbReference type="GeneID" id="107263828"/>
<dbReference type="AlphaFoldDB" id="A0AAJ7BJE9"/>
<protein>
    <submittedName>
        <fullName evidence="3">Uncharacterized protein LOC107263828 isoform X1</fullName>
    </submittedName>
</protein>
<dbReference type="RefSeq" id="XP_015586945.1">
    <property type="nucleotide sequence ID" value="XM_015731459.2"/>
</dbReference>
<proteinExistence type="predicted"/>
<feature type="compositionally biased region" description="Low complexity" evidence="1">
    <location>
        <begin position="221"/>
        <end position="232"/>
    </location>
</feature>
<keyword evidence="2" id="KW-1185">Reference proteome</keyword>
<feature type="compositionally biased region" description="Acidic residues" evidence="1">
    <location>
        <begin position="159"/>
        <end position="177"/>
    </location>
</feature>
<name>A0AAJ7BJE9_CEPCN</name>
<dbReference type="Proteomes" id="UP000694920">
    <property type="component" value="Unplaced"/>
</dbReference>
<feature type="compositionally biased region" description="Low complexity" evidence="1">
    <location>
        <begin position="254"/>
        <end position="267"/>
    </location>
</feature>
<organism evidence="2 3">
    <name type="scientific">Cephus cinctus</name>
    <name type="common">Wheat stem sawfly</name>
    <dbReference type="NCBI Taxonomy" id="211228"/>
    <lineage>
        <taxon>Eukaryota</taxon>
        <taxon>Metazoa</taxon>
        <taxon>Ecdysozoa</taxon>
        <taxon>Arthropoda</taxon>
        <taxon>Hexapoda</taxon>
        <taxon>Insecta</taxon>
        <taxon>Pterygota</taxon>
        <taxon>Neoptera</taxon>
        <taxon>Endopterygota</taxon>
        <taxon>Hymenoptera</taxon>
        <taxon>Cephoidea</taxon>
        <taxon>Cephidae</taxon>
        <taxon>Cephus</taxon>
    </lineage>
</organism>
<feature type="compositionally biased region" description="Polar residues" evidence="1">
    <location>
        <begin position="233"/>
        <end position="248"/>
    </location>
</feature>
<feature type="compositionally biased region" description="Polar residues" evidence="1">
    <location>
        <begin position="142"/>
        <end position="152"/>
    </location>
</feature>
<reference evidence="3" key="1">
    <citation type="submission" date="2025-08" db="UniProtKB">
        <authorList>
            <consortium name="RefSeq"/>
        </authorList>
    </citation>
    <scope>IDENTIFICATION</scope>
</reference>
<gene>
    <name evidence="3" type="primary">LOC107263828</name>
</gene>
<feature type="region of interest" description="Disordered" evidence="1">
    <location>
        <begin position="103"/>
        <end position="192"/>
    </location>
</feature>
<dbReference type="KEGG" id="ccin:107263828"/>
<feature type="region of interest" description="Disordered" evidence="1">
    <location>
        <begin position="208"/>
        <end position="292"/>
    </location>
</feature>
<evidence type="ECO:0000313" key="3">
    <source>
        <dbReference type="RefSeq" id="XP_015586945.1"/>
    </source>
</evidence>
<accession>A0AAJ7BJE9</accession>
<evidence type="ECO:0000313" key="2">
    <source>
        <dbReference type="Proteomes" id="UP000694920"/>
    </source>
</evidence>
<sequence>MRDTAVEFLPSAREKGKLRSALQSTQPPRLQWCASFLLLYLSPRFDFEASFKVTSSSLHQVEKRGTLAGRSKDTRSIMKFTVITLLALCLIAIGRAAEEEYDYEEEPAAPVTPAPARPVGRLGGLLSARGRAPVGRKPAANNLVSQPSSTTPKPVEEPIQNEEDNEEVLEESQEQEEAPTTTTEASKKLRIGVRPFRSNEDLLAALKRRRAQVSSSHSRETAATQAAAEATTSKPKSTSNNRIRNGSSGEAPARTTTRGRFGSTRGSKPIQEEVEETQQEEVQVKPKPYRRG</sequence>